<keyword evidence="3" id="KW-0274">FAD</keyword>
<dbReference type="Gene3D" id="2.40.30.10">
    <property type="entry name" value="Translation factors"/>
    <property type="match status" value="1"/>
</dbReference>
<evidence type="ECO:0000256" key="4">
    <source>
        <dbReference type="ARBA" id="ARBA00023002"/>
    </source>
</evidence>
<dbReference type="HOGENOM" id="CLU_060137_0_0_1"/>
<evidence type="ECO:0000313" key="9">
    <source>
        <dbReference type="Proteomes" id="UP000053780"/>
    </source>
</evidence>
<dbReference type="InterPro" id="IPR017938">
    <property type="entry name" value="Riboflavin_synthase-like_b-brl"/>
</dbReference>
<feature type="domain" description="Sulfite reductase [NADPH] flavoprotein alpha-component-like FAD-binding" evidence="7">
    <location>
        <begin position="66"/>
        <end position="198"/>
    </location>
</feature>
<dbReference type="GO" id="GO:0010181">
    <property type="term" value="F:FMN binding"/>
    <property type="evidence" value="ECO:0007669"/>
    <property type="project" value="TreeGrafter"/>
</dbReference>
<dbReference type="InterPro" id="IPR001709">
    <property type="entry name" value="Flavoprot_Pyr_Nucl_cyt_Rdtase"/>
</dbReference>
<dbReference type="GO" id="GO:0050660">
    <property type="term" value="F:flavin adenine dinucleotide binding"/>
    <property type="evidence" value="ECO:0007669"/>
    <property type="project" value="TreeGrafter"/>
</dbReference>
<dbReference type="InterPro" id="IPR001433">
    <property type="entry name" value="OxRdtase_FAD/NAD-bd"/>
</dbReference>
<dbReference type="EC" id="1.6.2.4" evidence="5"/>
<protein>
    <recommendedName>
        <fullName evidence="5">NADPH--hemoprotein reductase</fullName>
        <ecNumber evidence="5">1.6.2.4</ecNumber>
    </recommendedName>
</protein>
<dbReference type="PANTHER" id="PTHR19384">
    <property type="entry name" value="NITRIC OXIDE SYNTHASE-RELATED"/>
    <property type="match status" value="1"/>
</dbReference>
<dbReference type="Gene3D" id="1.20.990.10">
    <property type="entry name" value="NADPH-cytochrome p450 Reductase, Chain A, domain 3"/>
    <property type="match status" value="1"/>
</dbReference>
<dbReference type="GO" id="GO:0003958">
    <property type="term" value="F:NADPH-hemoprotein reductase activity"/>
    <property type="evidence" value="ECO:0007669"/>
    <property type="project" value="UniProtKB-EC"/>
</dbReference>
<dbReference type="Pfam" id="PF00667">
    <property type="entry name" value="FAD_binding_1"/>
    <property type="match status" value="1"/>
</dbReference>
<evidence type="ECO:0000259" key="6">
    <source>
        <dbReference type="Pfam" id="PF00175"/>
    </source>
</evidence>
<proteinExistence type="predicted"/>
<dbReference type="VEuPathDB" id="MicrosporidiaDB:NAPIS_ORF01171"/>
<sequence>MNLNINFNPNYKPLKIQNLNTLKIIEKSKFSQKFNIFNIQETEIKSILKLPCKWKQVYKIQFKKILSYTPGDSISIIAPNTTQIVDELFRFLKLKDFNLIIEHTKFKYEGSLRDFFLNVFDFNSIPKKAFFYDIKKYSKYEKVIEYLCSKEGTRDYFRIDLNVLELLKIFKCKPSIYDLLMNCQIIRPRKYSLINKSENECEILVGIIKRKIFSDYFDENFLENIIQNLRITYNFLKDNENKLENNNTETIIYTKNECFNDHKKENLNIDINKEKSVLKYGHISSLIKADQFKKVSISLSENKLLRLGNSKNILCICTGTGIAPFISFLNNKKEDQFIKIIYGFRNIEDDLLTYVNFDHRNVEIIKILSCNKIYVTDYLLDNINEINQFISKDCQVYVCGRAEMEKKVFQIFCDNFKDIIEKKNIFLMIGVNL</sequence>
<evidence type="ECO:0000256" key="2">
    <source>
        <dbReference type="ARBA" id="ARBA00022630"/>
    </source>
</evidence>
<dbReference type="EMBL" id="KE647161">
    <property type="protein sequence ID" value="EQB61257.1"/>
    <property type="molecule type" value="Genomic_DNA"/>
</dbReference>
<dbReference type="PANTHER" id="PTHR19384:SF17">
    <property type="entry name" value="NADPH--CYTOCHROME P450 REDUCTASE"/>
    <property type="match status" value="1"/>
</dbReference>
<dbReference type="InterPro" id="IPR003097">
    <property type="entry name" value="CysJ-like_FAD-binding"/>
</dbReference>
<evidence type="ECO:0000256" key="3">
    <source>
        <dbReference type="ARBA" id="ARBA00022827"/>
    </source>
</evidence>
<dbReference type="OrthoDB" id="1856718at2759"/>
<evidence type="ECO:0000313" key="8">
    <source>
        <dbReference type="EMBL" id="EQB61257.1"/>
    </source>
</evidence>
<comment type="cofactor">
    <cofactor evidence="1">
        <name>FAD</name>
        <dbReference type="ChEBI" id="CHEBI:57692"/>
    </cofactor>
</comment>
<reference evidence="8 9" key="1">
    <citation type="journal article" date="2013" name="BMC Genomics">
        <title>Genome sequencing and comparative genomics of honey bee microsporidia, Nosema apis reveal novel insights into host-parasite interactions.</title>
        <authorList>
            <person name="Chen Yp."/>
            <person name="Pettis J.S."/>
            <person name="Zhao Y."/>
            <person name="Liu X."/>
            <person name="Tallon L.J."/>
            <person name="Sadzewicz L.D."/>
            <person name="Li R."/>
            <person name="Zheng H."/>
            <person name="Huang S."/>
            <person name="Zhang X."/>
            <person name="Hamilton M.C."/>
            <person name="Pernal S.F."/>
            <person name="Melathopoulos A.P."/>
            <person name="Yan X."/>
            <person name="Evans J.D."/>
        </authorList>
    </citation>
    <scope>NUCLEOTIDE SEQUENCE [LARGE SCALE GENOMIC DNA]</scope>
    <source>
        <strain evidence="8 9">BRL 01</strain>
    </source>
</reference>
<dbReference type="GO" id="GO:0005829">
    <property type="term" value="C:cytosol"/>
    <property type="evidence" value="ECO:0007669"/>
    <property type="project" value="TreeGrafter"/>
</dbReference>
<name>T0L125_9MICR</name>
<keyword evidence="4" id="KW-0560">Oxidoreductase</keyword>
<accession>T0L125</accession>
<dbReference type="PRINTS" id="PR00371">
    <property type="entry name" value="FPNCR"/>
</dbReference>
<dbReference type="SUPFAM" id="SSF63380">
    <property type="entry name" value="Riboflavin synthase domain-like"/>
    <property type="match status" value="1"/>
</dbReference>
<keyword evidence="2" id="KW-0285">Flavoprotein</keyword>
<evidence type="ECO:0000259" key="7">
    <source>
        <dbReference type="Pfam" id="PF00667"/>
    </source>
</evidence>
<feature type="domain" description="Oxidoreductase FAD/NAD(P)-binding" evidence="6">
    <location>
        <begin position="316"/>
        <end position="408"/>
    </location>
</feature>
<dbReference type="InterPro" id="IPR039261">
    <property type="entry name" value="FNR_nucleotide-bd"/>
</dbReference>
<keyword evidence="9" id="KW-1185">Reference proteome</keyword>
<dbReference type="SUPFAM" id="SSF52343">
    <property type="entry name" value="Ferredoxin reductase-like, C-terminal NADP-linked domain"/>
    <property type="match status" value="1"/>
</dbReference>
<organism evidence="8 9">
    <name type="scientific">Vairimorpha apis BRL 01</name>
    <dbReference type="NCBI Taxonomy" id="1037528"/>
    <lineage>
        <taxon>Eukaryota</taxon>
        <taxon>Fungi</taxon>
        <taxon>Fungi incertae sedis</taxon>
        <taxon>Microsporidia</taxon>
        <taxon>Nosematidae</taxon>
        <taxon>Vairimorpha</taxon>
    </lineage>
</organism>
<dbReference type="InterPro" id="IPR023173">
    <property type="entry name" value="NADPH_Cyt_P450_Rdtase_alpha"/>
</dbReference>
<dbReference type="Gene3D" id="3.40.50.80">
    <property type="entry name" value="Nucleotide-binding domain of ferredoxin-NADP reductase (FNR) module"/>
    <property type="match status" value="1"/>
</dbReference>
<dbReference type="Pfam" id="PF00175">
    <property type="entry name" value="NAD_binding_1"/>
    <property type="match status" value="1"/>
</dbReference>
<gene>
    <name evidence="8" type="ORF">NAPIS_ORF01171</name>
</gene>
<evidence type="ECO:0000256" key="5">
    <source>
        <dbReference type="ARBA" id="ARBA00023797"/>
    </source>
</evidence>
<dbReference type="Proteomes" id="UP000053780">
    <property type="component" value="Unassembled WGS sequence"/>
</dbReference>
<evidence type="ECO:0000256" key="1">
    <source>
        <dbReference type="ARBA" id="ARBA00001974"/>
    </source>
</evidence>
<dbReference type="AlphaFoldDB" id="T0L125"/>